<dbReference type="Pfam" id="PF13391">
    <property type="entry name" value="HNH_2"/>
    <property type="match status" value="1"/>
</dbReference>
<gene>
    <name evidence="2" type="ORF">BD310DRAFT_947022</name>
</gene>
<keyword evidence="3" id="KW-1185">Reference proteome</keyword>
<reference evidence="2 3" key="1">
    <citation type="submission" date="2019-01" db="EMBL/GenBank/DDBJ databases">
        <title>Draft genome sequences of three monokaryotic isolates of the white-rot basidiomycete fungus Dichomitus squalens.</title>
        <authorList>
            <consortium name="DOE Joint Genome Institute"/>
            <person name="Lopez S.C."/>
            <person name="Andreopoulos B."/>
            <person name="Pangilinan J."/>
            <person name="Lipzen A."/>
            <person name="Riley R."/>
            <person name="Ahrendt S."/>
            <person name="Ng V."/>
            <person name="Barry K."/>
            <person name="Daum C."/>
            <person name="Grigoriev I.V."/>
            <person name="Hilden K.S."/>
            <person name="Makela M.R."/>
            <person name="de Vries R.P."/>
        </authorList>
    </citation>
    <scope>NUCLEOTIDE SEQUENCE [LARGE SCALE GENOMIC DNA]</scope>
    <source>
        <strain evidence="2 3">CBS 464.89</strain>
    </source>
</reference>
<sequence length="274" mass="31077">MMYYSLHDLASCNAANEDPFQALYNLGEFHVKNPLPIYERKNSCSFFSREDDVMKDLQSTPRKHSDAKLMALARDHFSCMVTRRVDFSSYVNGLTTLQLGELMGSTQCAHIFPDSLADFQQKEAGTRCDVYNELKADVTKTSLHRLENIMTIEPFIHELFDTMWICFEADSEANVYRGTIPPRLELAHHHLNVPATVHFTAHSDCPLPSPKYLAIRAACCRIARMSGAAEYLHIILRDMEELQVLSEDGASADVLTYALHRLVEPDAPYRANDT</sequence>
<dbReference type="Proteomes" id="UP000292082">
    <property type="component" value="Unassembled WGS sequence"/>
</dbReference>
<protein>
    <recommendedName>
        <fullName evidence="1">HNH nuclease domain-containing protein</fullName>
    </recommendedName>
</protein>
<feature type="domain" description="HNH nuclease" evidence="1">
    <location>
        <begin position="79"/>
        <end position="168"/>
    </location>
</feature>
<accession>A0A4Q9Q2D7</accession>
<evidence type="ECO:0000313" key="3">
    <source>
        <dbReference type="Proteomes" id="UP000292082"/>
    </source>
</evidence>
<proteinExistence type="predicted"/>
<name>A0A4Q9Q2D7_9APHY</name>
<dbReference type="AlphaFoldDB" id="A0A4Q9Q2D7"/>
<evidence type="ECO:0000313" key="2">
    <source>
        <dbReference type="EMBL" id="TBU61016.1"/>
    </source>
</evidence>
<dbReference type="EMBL" id="ML145101">
    <property type="protein sequence ID" value="TBU61016.1"/>
    <property type="molecule type" value="Genomic_DNA"/>
</dbReference>
<evidence type="ECO:0000259" key="1">
    <source>
        <dbReference type="Pfam" id="PF13391"/>
    </source>
</evidence>
<dbReference type="InterPro" id="IPR003615">
    <property type="entry name" value="HNH_nuc"/>
</dbReference>
<organism evidence="2 3">
    <name type="scientific">Dichomitus squalens</name>
    <dbReference type="NCBI Taxonomy" id="114155"/>
    <lineage>
        <taxon>Eukaryota</taxon>
        <taxon>Fungi</taxon>
        <taxon>Dikarya</taxon>
        <taxon>Basidiomycota</taxon>
        <taxon>Agaricomycotina</taxon>
        <taxon>Agaricomycetes</taxon>
        <taxon>Polyporales</taxon>
        <taxon>Polyporaceae</taxon>
        <taxon>Dichomitus</taxon>
    </lineage>
</organism>